<sequence length="43" mass="4388">MSLPPEKDCPDCCGSGNATWESHEGDEVTTQCSGCLGTGTVLA</sequence>
<evidence type="ECO:0000313" key="1">
    <source>
        <dbReference type="EMBL" id="ARZ68171.1"/>
    </source>
</evidence>
<dbReference type="KEGG" id="salj:SMD11_2522"/>
<dbReference type="AlphaFoldDB" id="A0A1Z2L1S7"/>
<dbReference type="RefSeq" id="WP_267896817.1">
    <property type="nucleotide sequence ID" value="NZ_CP021744.1"/>
</dbReference>
<gene>
    <name evidence="1" type="ORF">SMD11_2522</name>
</gene>
<dbReference type="EMBL" id="CP021744">
    <property type="protein sequence ID" value="ARZ68171.1"/>
    <property type="molecule type" value="Genomic_DNA"/>
</dbReference>
<evidence type="ECO:0000313" key="2">
    <source>
        <dbReference type="Proteomes" id="UP000195755"/>
    </source>
</evidence>
<protein>
    <submittedName>
        <fullName evidence="1">Uncharacterized protein</fullName>
    </submittedName>
</protein>
<dbReference type="Proteomes" id="UP000195755">
    <property type="component" value="Chromosome"/>
</dbReference>
<reference evidence="1 2" key="1">
    <citation type="submission" date="2017-06" db="EMBL/GenBank/DDBJ databases">
        <title>Streptomyces albireticuli Genome sequencing and assembly.</title>
        <authorList>
            <person name="Wang Y."/>
            <person name="Du B."/>
            <person name="Ding Y."/>
            <person name="Liu H."/>
            <person name="Hou Q."/>
            <person name="Liu K."/>
            <person name="Yao L."/>
            <person name="Wang C."/>
        </authorList>
    </citation>
    <scope>NUCLEOTIDE SEQUENCE [LARGE SCALE GENOMIC DNA]</scope>
    <source>
        <strain evidence="1 2">MDJK11</strain>
    </source>
</reference>
<organism evidence="1 2">
    <name type="scientific">Streptomyces albireticuli</name>
    <dbReference type="NCBI Taxonomy" id="1940"/>
    <lineage>
        <taxon>Bacteria</taxon>
        <taxon>Bacillati</taxon>
        <taxon>Actinomycetota</taxon>
        <taxon>Actinomycetes</taxon>
        <taxon>Kitasatosporales</taxon>
        <taxon>Streptomycetaceae</taxon>
        <taxon>Streptomyces</taxon>
    </lineage>
</organism>
<accession>A0A1Z2L1S7</accession>
<proteinExistence type="predicted"/>
<name>A0A1Z2L1S7_9ACTN</name>